<feature type="compositionally biased region" description="Acidic residues" evidence="1">
    <location>
        <begin position="286"/>
        <end position="299"/>
    </location>
</feature>
<dbReference type="GO" id="GO:1904491">
    <property type="term" value="P:protein localization to ciliary transition zone"/>
    <property type="evidence" value="ECO:0007669"/>
    <property type="project" value="TreeGrafter"/>
</dbReference>
<feature type="chain" id="PRO_5026669753" evidence="2">
    <location>
        <begin position="21"/>
        <end position="1878"/>
    </location>
</feature>
<accession>A0A6J8C1E8</accession>
<dbReference type="EMBL" id="CACVKT020004355">
    <property type="protein sequence ID" value="CAC5389642.1"/>
    <property type="molecule type" value="Genomic_DNA"/>
</dbReference>
<evidence type="ECO:0000313" key="8">
    <source>
        <dbReference type="Proteomes" id="UP000507470"/>
    </source>
</evidence>
<feature type="compositionally biased region" description="Basic and acidic residues" evidence="1">
    <location>
        <begin position="376"/>
        <end position="399"/>
    </location>
</feature>
<evidence type="ECO:0000259" key="6">
    <source>
        <dbReference type="Pfam" id="PF24656"/>
    </source>
</evidence>
<feature type="domain" description="CC2D2A N-terminal C2" evidence="3">
    <location>
        <begin position="948"/>
        <end position="1100"/>
    </location>
</feature>
<feature type="region of interest" description="Disordered" evidence="1">
    <location>
        <begin position="248"/>
        <end position="449"/>
    </location>
</feature>
<evidence type="ECO:0000259" key="5">
    <source>
        <dbReference type="Pfam" id="PF24652"/>
    </source>
</evidence>
<feature type="domain" description="DUF5523" evidence="4">
    <location>
        <begin position="408"/>
        <end position="664"/>
    </location>
</feature>
<organism evidence="7 8">
    <name type="scientific">Mytilus coruscus</name>
    <name type="common">Sea mussel</name>
    <dbReference type="NCBI Taxonomy" id="42192"/>
    <lineage>
        <taxon>Eukaryota</taxon>
        <taxon>Metazoa</taxon>
        <taxon>Spiralia</taxon>
        <taxon>Lophotrochozoa</taxon>
        <taxon>Mollusca</taxon>
        <taxon>Bivalvia</taxon>
        <taxon>Autobranchia</taxon>
        <taxon>Pteriomorphia</taxon>
        <taxon>Mytilida</taxon>
        <taxon>Mytiloidea</taxon>
        <taxon>Mytilidae</taxon>
        <taxon>Mytilinae</taxon>
        <taxon>Mytilus</taxon>
    </lineage>
</organism>
<feature type="compositionally biased region" description="Basic and acidic residues" evidence="1">
    <location>
        <begin position="255"/>
        <end position="273"/>
    </location>
</feature>
<feature type="compositionally biased region" description="Basic and acidic residues" evidence="1">
    <location>
        <begin position="847"/>
        <end position="879"/>
    </location>
</feature>
<feature type="compositionally biased region" description="Basic and acidic residues" evidence="1">
    <location>
        <begin position="408"/>
        <end position="447"/>
    </location>
</feature>
<feature type="region of interest" description="Disordered" evidence="1">
    <location>
        <begin position="939"/>
        <end position="972"/>
    </location>
</feature>
<feature type="region of interest" description="Disordered" evidence="1">
    <location>
        <begin position="844"/>
        <end position="907"/>
    </location>
</feature>
<feature type="compositionally biased region" description="Acidic residues" evidence="1">
    <location>
        <begin position="531"/>
        <end position="546"/>
    </location>
</feature>
<gene>
    <name evidence="7" type="ORF">MCOR_24789</name>
</gene>
<sequence>MSTCLILACLLNHSWIPCRALTISLCRIPQLLSETGEKSKSRKAKNLNQQITTTERPLLHQYEKGAKSKTENNRPISLTCSLSKSLEHIIVSSISKCQDNYNILHPLQHDFRSKVSCETQLLTFTQFDKVNHQRLILKLKRMDIKNKTPDWKKGWLSHRSQKVLLRTHSIRLYISVGHNLYKFAVKIRADSPMDKRKKKDRLLVPGDDDMDGVSNPVMDEEATGPSGGESSAETEAMEADALVKDLKTKHRRKQKELSKVISPKDDLATEMKTIKKKSREKIEEAERQEEEEATMEVADDGTVPMPPDTLDGQGTETVVTFREEPEEAEPEEVEEDPVKRLKKKKIEEEVQAFPTEEAPDEPPAEEPEPEPPAPAEETKTPRGKSLKDKLKSRLAKAKEEAEEEQQQQEEKERTERRLKRQKDQKDRFQEMDETEIRKFEEKREKMKERWKKKLIPEREKGVFMPSNEEAFDFFARDFEPELETVKEKAEEESKEKEEKKKEKKEGEEEEEGEEKKEEEEEETAAKKKEDVPEDEQPLLDDIDEEGVGMVAVRRADYDDTPETEKKREEMLFIPSVFSTPAEQKVGEQQQPRFLEDEGFYVGTKPDLGGWNLNIMENRLLKQGDKEWFGEDGRMLALPNPLRPKPSRPQVPEEPEPFLETVYRKAVVREYDNRYIDGSMDNAGFYQLDVDMNSISFSHHHLFSREHVLAERLTTLYGQYLARKNRNMTEFLTEKLKALKSSALHLREHMVVHKSEHSYSDRSNYERRLQDYKYEIRKTRALRDKEEYSDRQLLKNIIHTWKDLKAQRDTQNYNNTPARLQIHKEEVDKIHDQAQWKLEIEEELEEMKEEHDEEYEHKKASYEQQMKEMKKQRDAKEEARKRQKRKGSKASQKSQKSKLSAEQEQDLADDDKKILEEEDLPEPDPPVEFDAEAVKAKIKEKVMTSRRRPGEPKLYPELTQTSSITPTNQCPRGEQQRREDISKILSQDFKVNFGQIYNLKIVQWPESIKFQIHETLGFGSEMLAELCVGIPEVSVTSQSVQLENMEFSSDHRVNHSHEGVGSGLPFTFNKTGDMMTLMTTGEISTSVAWAVDENGIPLVPPVTGTALNVVDAMKKMDPMAAIGATGVVDFQKLSKWFEESRLDPNDPANADLVYMLKPKGGEIQLNPPDYFRLEQLQEEFNFCDDTDIANNKRFQLLELRDGEVAEFKNYKLVPAVEKEIPRDTFTEYEKKKREEEKIKQTEDIEEQRAAISRFLQKTREQVMRKFRQLAHKKHLGDVVLEEEVPNIAMIGANLVKVTERRRPLRPERKERKKVTAQAIKDNDLKILVSITRALYVPTRASSSGHGGMTSREEIKTHKTIIGETRVQPFVEVMFQHNTVRTSTGDGPNPSYNEELTLPFRAPNGDYSPSSLQTVDDNVYLNLFDEVLVDIDKDDRQSQTVHQRIERKWLGRMCVPFSTIYYNGKIEGTFQIKAPPILLGYSGEEAEEGDISTSKDGKTYMSLFITMEPPVSPPEPMREKFVTNESEKLLQYAETWQNELNGRFPKREFKSTVVDVNGKSVFVTRYFKSLKPPEELSRGSTLETAKLLARYVSLIPHVSDAVVFPGLCDIWSTCDQFLRMNVGDEEEHAVLLTNFFLGIGLKAWIIIGTGIPEGPTAYVLSEDSTSGFLIWNANTGEYYRVHDNYCPLISIGCIINDENIFANVQQYEKPAQMNFEFSNTSHWTPFYSRRFPNQHLGSIQPESLYYFTAKKNVVELQEKLEQHLKNKIMEWRSRYITRWNRHCTQIMRKVLPILEENLGKSPGASHLQDLEQQFSSYKVSGFPLNMPFTEISSITEEVFSTGVHAQESSDVEFALAVYMHPYPNNVLSVWVYVASLIRMR</sequence>
<proteinExistence type="predicted"/>
<feature type="compositionally biased region" description="Acidic residues" evidence="1">
    <location>
        <begin position="507"/>
        <end position="522"/>
    </location>
</feature>
<dbReference type="Pfam" id="PF17661">
    <property type="entry name" value="DUF5523"/>
    <property type="match status" value="1"/>
</dbReference>
<reference evidence="7 8" key="1">
    <citation type="submission" date="2020-06" db="EMBL/GenBank/DDBJ databases">
        <authorList>
            <person name="Li R."/>
            <person name="Bekaert M."/>
        </authorList>
    </citation>
    <scope>NUCLEOTIDE SEQUENCE [LARGE SCALE GENOMIC DNA]</scope>
    <source>
        <strain evidence="8">wild</strain>
    </source>
</reference>
<protein>
    <submittedName>
        <fullName evidence="7">CC2D2A</fullName>
    </submittedName>
</protein>
<name>A0A6J8C1E8_MYTCO</name>
<dbReference type="PANTHER" id="PTHR20837:SF0">
    <property type="entry name" value="COILED-COIL AND C2 DOMAIN-CONTAINING PROTEIN 2A"/>
    <property type="match status" value="1"/>
</dbReference>
<keyword evidence="2" id="KW-0732">Signal</keyword>
<feature type="region of interest" description="Disordered" evidence="1">
    <location>
        <begin position="483"/>
        <end position="548"/>
    </location>
</feature>
<dbReference type="Pfam" id="PF24652">
    <property type="entry name" value="CEP76_C"/>
    <property type="match status" value="1"/>
</dbReference>
<evidence type="ECO:0000313" key="7">
    <source>
        <dbReference type="EMBL" id="CAC5389642.1"/>
    </source>
</evidence>
<evidence type="ECO:0000259" key="3">
    <source>
        <dbReference type="Pfam" id="PF15625"/>
    </source>
</evidence>
<dbReference type="InterPro" id="IPR056288">
    <property type="entry name" value="CEP76_C"/>
</dbReference>
<dbReference type="InterPro" id="IPR052434">
    <property type="entry name" value="Tectonic-like_complex_comp"/>
</dbReference>
<dbReference type="InterPro" id="IPR056290">
    <property type="entry name" value="CEPT76/DRC7_peptidase-like_dom"/>
</dbReference>
<feature type="compositionally biased region" description="Low complexity" evidence="1">
    <location>
        <begin position="888"/>
        <end position="899"/>
    </location>
</feature>
<feature type="signal peptide" evidence="2">
    <location>
        <begin position="1"/>
        <end position="20"/>
    </location>
</feature>
<feature type="compositionally biased region" description="Polar residues" evidence="1">
    <location>
        <begin position="957"/>
        <end position="969"/>
    </location>
</feature>
<feature type="compositionally biased region" description="Basic and acidic residues" evidence="1">
    <location>
        <begin position="483"/>
        <end position="506"/>
    </location>
</feature>
<evidence type="ECO:0000259" key="4">
    <source>
        <dbReference type="Pfam" id="PF17661"/>
    </source>
</evidence>
<feature type="compositionally biased region" description="Acidic residues" evidence="1">
    <location>
        <begin position="324"/>
        <end position="335"/>
    </location>
</feature>
<dbReference type="GO" id="GO:1905515">
    <property type="term" value="P:non-motile cilium assembly"/>
    <property type="evidence" value="ECO:0007669"/>
    <property type="project" value="TreeGrafter"/>
</dbReference>
<feature type="region of interest" description="Disordered" evidence="1">
    <location>
        <begin position="194"/>
        <end position="235"/>
    </location>
</feature>
<feature type="compositionally biased region" description="Basic and acidic residues" evidence="1">
    <location>
        <begin position="939"/>
        <end position="950"/>
    </location>
</feature>
<feature type="domain" description="CEP76/DRC7 peptidase-like" evidence="6">
    <location>
        <begin position="1607"/>
        <end position="1724"/>
    </location>
</feature>
<feature type="compositionally biased region" description="Acidic residues" evidence="1">
    <location>
        <begin position="357"/>
        <end position="369"/>
    </location>
</feature>
<feature type="domain" description="Centrosomal protein of 76 kDa C-terminal" evidence="5">
    <location>
        <begin position="1750"/>
        <end position="1872"/>
    </location>
</feature>
<dbReference type="InterPro" id="IPR041510">
    <property type="entry name" value="DUF5523"/>
</dbReference>
<evidence type="ECO:0000256" key="1">
    <source>
        <dbReference type="SAM" id="MobiDB-lite"/>
    </source>
</evidence>
<dbReference type="PANTHER" id="PTHR20837">
    <property type="entry name" value="CENTROSOMAL PROTEIN-RELATED"/>
    <property type="match status" value="1"/>
</dbReference>
<dbReference type="InterPro" id="IPR028928">
    <property type="entry name" value="CC2D2AN-C2"/>
</dbReference>
<keyword evidence="8" id="KW-1185">Reference proteome</keyword>
<dbReference type="Pfam" id="PF15625">
    <property type="entry name" value="CC2D2AN-C2"/>
    <property type="match status" value="1"/>
</dbReference>
<evidence type="ECO:0000256" key="2">
    <source>
        <dbReference type="SAM" id="SignalP"/>
    </source>
</evidence>
<dbReference type="Proteomes" id="UP000507470">
    <property type="component" value="Unassembled WGS sequence"/>
</dbReference>
<dbReference type="Pfam" id="PF24656">
    <property type="entry name" value="CEPT76_peptidase"/>
    <property type="match status" value="1"/>
</dbReference>
<dbReference type="GO" id="GO:0035869">
    <property type="term" value="C:ciliary transition zone"/>
    <property type="evidence" value="ECO:0007669"/>
    <property type="project" value="TreeGrafter"/>
</dbReference>
<dbReference type="OrthoDB" id="2162143at2759"/>